<dbReference type="SUPFAM" id="SSF56925">
    <property type="entry name" value="OMPA-like"/>
    <property type="match status" value="1"/>
</dbReference>
<accession>A0A176T4X4</accession>
<organism evidence="2 3">
    <name type="scientific">Polaribacter atrinae</name>
    <dbReference type="NCBI Taxonomy" id="1333662"/>
    <lineage>
        <taxon>Bacteria</taxon>
        <taxon>Pseudomonadati</taxon>
        <taxon>Bacteroidota</taxon>
        <taxon>Flavobacteriia</taxon>
        <taxon>Flavobacteriales</taxon>
        <taxon>Flavobacteriaceae</taxon>
    </lineage>
</organism>
<evidence type="ECO:0008006" key="4">
    <source>
        <dbReference type="Google" id="ProtNLM"/>
    </source>
</evidence>
<keyword evidence="3" id="KW-1185">Reference proteome</keyword>
<comment type="caution">
    <text evidence="2">The sequence shown here is derived from an EMBL/GenBank/DDBJ whole genome shotgun (WGS) entry which is preliminary data.</text>
</comment>
<dbReference type="AlphaFoldDB" id="A0A176T4X4"/>
<feature type="signal peptide" evidence="1">
    <location>
        <begin position="1"/>
        <end position="20"/>
    </location>
</feature>
<dbReference type="STRING" id="1333662.LPB303_13950"/>
<sequence length="148" mass="15772">MKKTLLIIGLLVAGVFSVNAQDISENAIGLRFSGGNGVGGEISYQKALGDNNRLEVDLGLANEFSDFKATGLYQWVWNLEDRFNWYAGVGGGIVSASGASIFGAGVVGIEYNFDAPILLSLDYRPEVGISGNLNGINSDISLAVRYQF</sequence>
<dbReference type="RefSeq" id="WP_068451434.1">
    <property type="nucleotide sequence ID" value="NZ_CANKUV010000009.1"/>
</dbReference>
<dbReference type="EMBL" id="LVWE01000057">
    <property type="protein sequence ID" value="OAD42974.1"/>
    <property type="molecule type" value="Genomic_DNA"/>
</dbReference>
<evidence type="ECO:0000313" key="3">
    <source>
        <dbReference type="Proteomes" id="UP000076923"/>
    </source>
</evidence>
<evidence type="ECO:0000313" key="2">
    <source>
        <dbReference type="EMBL" id="OAD42974.1"/>
    </source>
</evidence>
<name>A0A176T4X4_9FLAO</name>
<dbReference type="OrthoDB" id="978645at2"/>
<protein>
    <recommendedName>
        <fullName evidence="4">Outer membrane protein beta-barrel domain-containing protein</fullName>
    </recommendedName>
</protein>
<gene>
    <name evidence="2" type="ORF">LPB303_13950</name>
</gene>
<feature type="chain" id="PRO_5008049682" description="Outer membrane protein beta-barrel domain-containing protein" evidence="1">
    <location>
        <begin position="21"/>
        <end position="148"/>
    </location>
</feature>
<keyword evidence="1" id="KW-0732">Signal</keyword>
<reference evidence="2 3" key="1">
    <citation type="submission" date="2016-02" db="EMBL/GenBank/DDBJ databases">
        <title>Draft genome sequence of Polaribacter atrinae KACC17473.</title>
        <authorList>
            <person name="Shin S.-K."/>
            <person name="Yi H."/>
        </authorList>
    </citation>
    <scope>NUCLEOTIDE SEQUENCE [LARGE SCALE GENOMIC DNA]</scope>
    <source>
        <strain evidence="2 3">KACC 17473</strain>
    </source>
</reference>
<dbReference type="InterPro" id="IPR011250">
    <property type="entry name" value="OMP/PagP_B-barrel"/>
</dbReference>
<evidence type="ECO:0000256" key="1">
    <source>
        <dbReference type="SAM" id="SignalP"/>
    </source>
</evidence>
<dbReference type="Proteomes" id="UP000076923">
    <property type="component" value="Unassembled WGS sequence"/>
</dbReference>
<proteinExistence type="predicted"/>